<evidence type="ECO:0000313" key="2">
    <source>
        <dbReference type="Proteomes" id="UP000327013"/>
    </source>
</evidence>
<evidence type="ECO:0000313" key="1">
    <source>
        <dbReference type="EMBL" id="KAB8364837.1"/>
    </source>
</evidence>
<dbReference type="AlphaFoldDB" id="A0A5N6KYR4"/>
<keyword evidence="2" id="KW-1185">Reference proteome</keyword>
<organism evidence="1 2">
    <name type="scientific">Carpinus fangiana</name>
    <dbReference type="NCBI Taxonomy" id="176857"/>
    <lineage>
        <taxon>Eukaryota</taxon>
        <taxon>Viridiplantae</taxon>
        <taxon>Streptophyta</taxon>
        <taxon>Embryophyta</taxon>
        <taxon>Tracheophyta</taxon>
        <taxon>Spermatophyta</taxon>
        <taxon>Magnoliopsida</taxon>
        <taxon>eudicotyledons</taxon>
        <taxon>Gunneridae</taxon>
        <taxon>Pentapetalae</taxon>
        <taxon>rosids</taxon>
        <taxon>fabids</taxon>
        <taxon>Fagales</taxon>
        <taxon>Betulaceae</taxon>
        <taxon>Carpinus</taxon>
    </lineage>
</organism>
<sequence>MVPPRSHSLQQASLTHSHIQEMHADNRLAVCSNAQNISVLSFQGRASKYNTAGSRRKSGKALVA</sequence>
<reference evidence="1 2" key="1">
    <citation type="submission" date="2019-06" db="EMBL/GenBank/DDBJ databases">
        <title>A chromosomal-level reference genome of Carpinus fangiana (Coryloideae, Betulaceae).</title>
        <authorList>
            <person name="Yang X."/>
            <person name="Wang Z."/>
            <person name="Zhang L."/>
            <person name="Hao G."/>
            <person name="Liu J."/>
            <person name="Yang Y."/>
        </authorList>
    </citation>
    <scope>NUCLEOTIDE SEQUENCE [LARGE SCALE GENOMIC DNA]</scope>
    <source>
        <strain evidence="1">Cfa_2016G</strain>
        <tissue evidence="1">Leaf</tissue>
    </source>
</reference>
<gene>
    <name evidence="1" type="ORF">FH972_024700</name>
</gene>
<accession>A0A5N6KYR4</accession>
<proteinExistence type="predicted"/>
<dbReference type="Proteomes" id="UP000327013">
    <property type="component" value="Unassembled WGS sequence"/>
</dbReference>
<comment type="caution">
    <text evidence="1">The sequence shown here is derived from an EMBL/GenBank/DDBJ whole genome shotgun (WGS) entry which is preliminary data.</text>
</comment>
<dbReference type="EMBL" id="VIBQ01000018">
    <property type="protein sequence ID" value="KAB8364837.1"/>
    <property type="molecule type" value="Genomic_DNA"/>
</dbReference>
<name>A0A5N6KYR4_9ROSI</name>
<protein>
    <submittedName>
        <fullName evidence="1">Uncharacterized protein</fullName>
    </submittedName>
</protein>